<name>A0A3P7G5F7_WUCBA</name>
<proteinExistence type="predicted"/>
<organism evidence="1 2">
    <name type="scientific">Wuchereria bancrofti</name>
    <dbReference type="NCBI Taxonomy" id="6293"/>
    <lineage>
        <taxon>Eukaryota</taxon>
        <taxon>Metazoa</taxon>
        <taxon>Ecdysozoa</taxon>
        <taxon>Nematoda</taxon>
        <taxon>Chromadorea</taxon>
        <taxon>Rhabditida</taxon>
        <taxon>Spirurina</taxon>
        <taxon>Spiruromorpha</taxon>
        <taxon>Filarioidea</taxon>
        <taxon>Onchocercidae</taxon>
        <taxon>Wuchereria</taxon>
    </lineage>
</organism>
<dbReference type="AlphaFoldDB" id="A0A3P7G5F7"/>
<protein>
    <submittedName>
        <fullName evidence="1">Uncharacterized protein</fullName>
    </submittedName>
</protein>
<evidence type="ECO:0000313" key="2">
    <source>
        <dbReference type="Proteomes" id="UP000270924"/>
    </source>
</evidence>
<gene>
    <name evidence="1" type="ORF">WBA_LOCUS9933</name>
</gene>
<dbReference type="EMBL" id="UYWW01010608">
    <property type="protein sequence ID" value="VDM17968.1"/>
    <property type="molecule type" value="Genomic_DNA"/>
</dbReference>
<dbReference type="Proteomes" id="UP000270924">
    <property type="component" value="Unassembled WGS sequence"/>
</dbReference>
<dbReference type="InParanoid" id="A0A3P7G5F7"/>
<sequence>MVEQKGLREEEGNKIVFYLEIGVHRHKEGKIRRMLQYTTGGPDGPIELLGERKDDIMKVVLNQCEIFSLMLDEKLE</sequence>
<keyword evidence="2" id="KW-1185">Reference proteome</keyword>
<evidence type="ECO:0000313" key="1">
    <source>
        <dbReference type="EMBL" id="VDM17968.1"/>
    </source>
</evidence>
<reference evidence="1 2" key="1">
    <citation type="submission" date="2018-11" db="EMBL/GenBank/DDBJ databases">
        <authorList>
            <consortium name="Pathogen Informatics"/>
        </authorList>
    </citation>
    <scope>NUCLEOTIDE SEQUENCE [LARGE SCALE GENOMIC DNA]</scope>
</reference>
<accession>A0A3P7G5F7</accession>